<dbReference type="SUPFAM" id="SSF49464">
    <property type="entry name" value="Carboxypeptidase regulatory domain-like"/>
    <property type="match status" value="1"/>
</dbReference>
<accession>A0A1K1PVT5</accession>
<evidence type="ECO:0000313" key="9">
    <source>
        <dbReference type="EMBL" id="SFW51858.1"/>
    </source>
</evidence>
<evidence type="ECO:0000256" key="1">
    <source>
        <dbReference type="ARBA" id="ARBA00004571"/>
    </source>
</evidence>
<dbReference type="Pfam" id="PF13715">
    <property type="entry name" value="CarbopepD_reg_2"/>
    <property type="match status" value="1"/>
</dbReference>
<dbReference type="OrthoDB" id="9768177at2"/>
<comment type="similarity">
    <text evidence="7">Belongs to the TonB-dependent receptor family.</text>
</comment>
<evidence type="ECO:0000313" key="10">
    <source>
        <dbReference type="Proteomes" id="UP000182248"/>
    </source>
</evidence>
<evidence type="ECO:0000256" key="7">
    <source>
        <dbReference type="PROSITE-ProRule" id="PRU01360"/>
    </source>
</evidence>
<dbReference type="STRING" id="1150368.SAMN02927921_02083"/>
<dbReference type="Gene3D" id="2.60.40.1120">
    <property type="entry name" value="Carboxypeptidase-like, regulatory domain"/>
    <property type="match status" value="1"/>
</dbReference>
<evidence type="ECO:0000256" key="5">
    <source>
        <dbReference type="ARBA" id="ARBA00023136"/>
    </source>
</evidence>
<dbReference type="Pfam" id="PF07715">
    <property type="entry name" value="Plug"/>
    <property type="match status" value="1"/>
</dbReference>
<proteinExistence type="inferred from homology"/>
<dbReference type="InterPro" id="IPR023996">
    <property type="entry name" value="TonB-dep_OMP_SusC/RagA"/>
</dbReference>
<feature type="domain" description="TonB-dependent receptor plug" evidence="8">
    <location>
        <begin position="221"/>
        <end position="344"/>
    </location>
</feature>
<keyword evidence="10" id="KW-1185">Reference proteome</keyword>
<keyword evidence="2 7" id="KW-0813">Transport</keyword>
<organism evidence="9 10">
    <name type="scientific">Sinomicrobium oceani</name>
    <dbReference type="NCBI Taxonomy" id="1150368"/>
    <lineage>
        <taxon>Bacteria</taxon>
        <taxon>Pseudomonadati</taxon>
        <taxon>Bacteroidota</taxon>
        <taxon>Flavobacteriia</taxon>
        <taxon>Flavobacteriales</taxon>
        <taxon>Flavobacteriaceae</taxon>
        <taxon>Sinomicrobium</taxon>
    </lineage>
</organism>
<protein>
    <submittedName>
        <fullName evidence="9">TonB-linked outer membrane protein, SusC/RagA family</fullName>
    </submittedName>
</protein>
<gene>
    <name evidence="9" type="ORF">SAMN02927921_02083</name>
</gene>
<evidence type="ECO:0000256" key="4">
    <source>
        <dbReference type="ARBA" id="ARBA00022692"/>
    </source>
</evidence>
<dbReference type="Gene3D" id="2.170.130.10">
    <property type="entry name" value="TonB-dependent receptor, plug domain"/>
    <property type="match status" value="1"/>
</dbReference>
<sequence length="1209" mass="136262">MEKNISTKVCGFLRRHKLLIFRIMKRSQFILLILFSISTFGFSQKVTIKMGKVTLSNALKKISNQTNLDFFYNAEMFDMKRVVDVDFEDVDVITVVRRIVGNKYVVEFQGDDVLLIIPKEEAGQQKIVVRGEVVDENGVGLPGVTVVEEQARTGATTDFDGNYQIRVSPDAVLTFSYMGYITQKIPVAGKSDISVQMKPDISELSEVVVTGYQNIQKKLFTGASSTVKPVDIQQAGVPEVSRMLEGKVAGVSVQNVSGTFGTGPKITIRGASSIYGETRPLWVVDGVVLENVVNITADQLSSGNANTVIASSIAGLNAEDIASIEVLKDASATSLYGARAMNGVVVVTTKSGKRGKLSVNYSGQFALNLKPTYNSYNIMNSQDQVAVFREMDTKGNLNITDVANRRNGGIYNLYYNALGTLNSDGSFVYENTPEGKAKFLQKYELINTDWFDELFNLSQTQTHSLSLSSGNEKSQVYASTSYYHDPGWSKANNTRRVTANINTNFKLSDKVQFGALSNLSLRKQKLPGTFSRTTDVVNGQFERDFDINPFSYALNTSRASRPYNDHGEYENYRMNWTDFNILRELDNNYIDMDVLDAKLQLKFNYKIMDGLEWTSIGNMRYVKTSQKHIITEDSNAANAYRAADNATVREANVFLFDDPDYPNQMPKVVLPYGGFYNRNDIDLESYYFRNTLNYEKTFDNIHDLNVFGGQELRFINRDFSGFEGVGIQYNKGNSVYVDPDFYKFRSLTSSKPFSVSEERERFLSYFARVNYAYHSKYIVTLTGRYDGSNKLGNSRDARWLPTWNVGGAWDLKQENFLSEADFLSRLKLRATYGLTANLGVAENALAIYMSSTTTRRDANRVENQIYIDALENSELTWEKQHELNLGLDLGFLDNKITLNTDVYFRKGFDLIDYVQTSGIGGQFTKAANFADMSTKGVELTLNSQNIYTQDFKWTTNFTLGYYDQEITRLENSPRVVDLVLSGGGAYIGGPQRGLYSIPFAGLSEEGIPTFYDEKGEVTSSVNFQSTDVDFLKYEGRVDPNLTMGLTNRFRYKNFELDFFLSYQGGNVIRLDPAFSASYSDLSVFTEEFKNRWLIPGDENKTNVPVILSQRQLNEDSGLGVTYNNYNYSTERVAKGDFLRLKTVGFTYYFEDNLLSNLGLSNLSMQLQSVNPWLIFSDKKLHGQDPEFFRAGGVAYPITKIITYTLRVGF</sequence>
<reference evidence="9 10" key="1">
    <citation type="submission" date="2016-11" db="EMBL/GenBank/DDBJ databases">
        <authorList>
            <person name="Jaros S."/>
            <person name="Januszkiewicz K."/>
            <person name="Wedrychowicz H."/>
        </authorList>
    </citation>
    <scope>NUCLEOTIDE SEQUENCE [LARGE SCALE GENOMIC DNA]</scope>
    <source>
        <strain evidence="9 10">CGMCC 1.12145</strain>
    </source>
</reference>
<comment type="subcellular location">
    <subcellularLocation>
        <location evidence="1 7">Cell outer membrane</location>
        <topology evidence="1 7">Multi-pass membrane protein</topology>
    </subcellularLocation>
</comment>
<evidence type="ECO:0000256" key="2">
    <source>
        <dbReference type="ARBA" id="ARBA00022448"/>
    </source>
</evidence>
<evidence type="ECO:0000256" key="6">
    <source>
        <dbReference type="ARBA" id="ARBA00023237"/>
    </source>
</evidence>
<dbReference type="Gene3D" id="2.40.170.20">
    <property type="entry name" value="TonB-dependent receptor, beta-barrel domain"/>
    <property type="match status" value="1"/>
</dbReference>
<evidence type="ECO:0000259" key="8">
    <source>
        <dbReference type="Pfam" id="PF07715"/>
    </source>
</evidence>
<keyword evidence="5 7" id="KW-0472">Membrane</keyword>
<dbReference type="InterPro" id="IPR012910">
    <property type="entry name" value="Plug_dom"/>
</dbReference>
<dbReference type="InterPro" id="IPR036942">
    <property type="entry name" value="Beta-barrel_TonB_sf"/>
</dbReference>
<dbReference type="EMBL" id="FPJE01000010">
    <property type="protein sequence ID" value="SFW51858.1"/>
    <property type="molecule type" value="Genomic_DNA"/>
</dbReference>
<dbReference type="PROSITE" id="PS52016">
    <property type="entry name" value="TONB_DEPENDENT_REC_3"/>
    <property type="match status" value="1"/>
</dbReference>
<dbReference type="InterPro" id="IPR037066">
    <property type="entry name" value="Plug_dom_sf"/>
</dbReference>
<evidence type="ECO:0000256" key="3">
    <source>
        <dbReference type="ARBA" id="ARBA00022452"/>
    </source>
</evidence>
<dbReference type="AlphaFoldDB" id="A0A1K1PVT5"/>
<dbReference type="GO" id="GO:0009279">
    <property type="term" value="C:cell outer membrane"/>
    <property type="evidence" value="ECO:0007669"/>
    <property type="project" value="UniProtKB-SubCell"/>
</dbReference>
<dbReference type="NCBIfam" id="TIGR04056">
    <property type="entry name" value="OMP_RagA_SusC"/>
    <property type="match status" value="1"/>
</dbReference>
<keyword evidence="4 7" id="KW-0812">Transmembrane</keyword>
<keyword evidence="3 7" id="KW-1134">Transmembrane beta strand</keyword>
<keyword evidence="6 7" id="KW-0998">Cell outer membrane</keyword>
<dbReference type="InterPro" id="IPR039426">
    <property type="entry name" value="TonB-dep_rcpt-like"/>
</dbReference>
<dbReference type="Proteomes" id="UP000182248">
    <property type="component" value="Unassembled WGS sequence"/>
</dbReference>
<dbReference type="SUPFAM" id="SSF56935">
    <property type="entry name" value="Porins"/>
    <property type="match status" value="1"/>
</dbReference>
<dbReference type="InterPro" id="IPR023997">
    <property type="entry name" value="TonB-dep_OMP_SusC/RagA_CS"/>
</dbReference>
<name>A0A1K1PVT5_9FLAO</name>
<dbReference type="InterPro" id="IPR008969">
    <property type="entry name" value="CarboxyPept-like_regulatory"/>
</dbReference>
<dbReference type="NCBIfam" id="TIGR04057">
    <property type="entry name" value="SusC_RagA_signa"/>
    <property type="match status" value="1"/>
</dbReference>